<dbReference type="AlphaFoldDB" id="A0A5D2QYK6"/>
<proteinExistence type="predicted"/>
<reference evidence="3 4" key="1">
    <citation type="submission" date="2019-07" db="EMBL/GenBank/DDBJ databases">
        <title>WGS assembly of Gossypium tomentosum.</title>
        <authorList>
            <person name="Chen Z.J."/>
            <person name="Sreedasyam A."/>
            <person name="Ando A."/>
            <person name="Song Q."/>
            <person name="De L."/>
            <person name="Hulse-Kemp A."/>
            <person name="Ding M."/>
            <person name="Ye W."/>
            <person name="Kirkbride R."/>
            <person name="Jenkins J."/>
            <person name="Plott C."/>
            <person name="Lovell J."/>
            <person name="Lin Y.-M."/>
            <person name="Vaughn R."/>
            <person name="Liu B."/>
            <person name="Li W."/>
            <person name="Simpson S."/>
            <person name="Scheffler B."/>
            <person name="Saski C."/>
            <person name="Grover C."/>
            <person name="Hu G."/>
            <person name="Conover J."/>
            <person name="Carlson J."/>
            <person name="Shu S."/>
            <person name="Boston L."/>
            <person name="Williams M."/>
            <person name="Peterson D."/>
            <person name="Mcgee K."/>
            <person name="Jones D."/>
            <person name="Wendel J."/>
            <person name="Stelly D."/>
            <person name="Grimwood J."/>
            <person name="Schmutz J."/>
        </authorList>
    </citation>
    <scope>NUCLEOTIDE SEQUENCE [LARGE SCALE GENOMIC DNA]</scope>
    <source>
        <strain evidence="3">7179.01</strain>
    </source>
</reference>
<name>A0A5D2QYK6_GOSTO</name>
<feature type="region of interest" description="Disordered" evidence="1">
    <location>
        <begin position="72"/>
        <end position="93"/>
    </location>
</feature>
<accession>A0A5D2QYK6</accession>
<evidence type="ECO:0000313" key="3">
    <source>
        <dbReference type="EMBL" id="TYI32304.1"/>
    </source>
</evidence>
<organism evidence="3 4">
    <name type="scientific">Gossypium tomentosum</name>
    <name type="common">Hawaiian cotton</name>
    <name type="synonym">Gossypium sandvicense</name>
    <dbReference type="NCBI Taxonomy" id="34277"/>
    <lineage>
        <taxon>Eukaryota</taxon>
        <taxon>Viridiplantae</taxon>
        <taxon>Streptophyta</taxon>
        <taxon>Embryophyta</taxon>
        <taxon>Tracheophyta</taxon>
        <taxon>Spermatophyta</taxon>
        <taxon>Magnoliopsida</taxon>
        <taxon>eudicotyledons</taxon>
        <taxon>Gunneridae</taxon>
        <taxon>Pentapetalae</taxon>
        <taxon>rosids</taxon>
        <taxon>malvids</taxon>
        <taxon>Malvales</taxon>
        <taxon>Malvaceae</taxon>
        <taxon>Malvoideae</taxon>
        <taxon>Gossypium</taxon>
    </lineage>
</organism>
<keyword evidence="2" id="KW-0812">Transmembrane</keyword>
<dbReference type="EMBL" id="CM017613">
    <property type="protein sequence ID" value="TYI32304.1"/>
    <property type="molecule type" value="Genomic_DNA"/>
</dbReference>
<protein>
    <submittedName>
        <fullName evidence="3">Uncharacterized protein</fullName>
    </submittedName>
</protein>
<gene>
    <name evidence="3" type="ORF">ES332_A04G050400v1</name>
</gene>
<evidence type="ECO:0000256" key="1">
    <source>
        <dbReference type="SAM" id="MobiDB-lite"/>
    </source>
</evidence>
<evidence type="ECO:0000313" key="4">
    <source>
        <dbReference type="Proteomes" id="UP000322667"/>
    </source>
</evidence>
<keyword evidence="2" id="KW-1133">Transmembrane helix</keyword>
<sequence>MLLPDTKILNYIQLILILFISNQRLGIFILFYLNLFLFYFILFLFFKYSRMEQIESTYRQNGRATKQVKIQPIKMDPVNPENSPRVGDQPLMI</sequence>
<keyword evidence="4" id="KW-1185">Reference proteome</keyword>
<feature type="transmembrane region" description="Helical" evidence="2">
    <location>
        <begin position="25"/>
        <end position="46"/>
    </location>
</feature>
<evidence type="ECO:0000256" key="2">
    <source>
        <dbReference type="SAM" id="Phobius"/>
    </source>
</evidence>
<dbReference type="Proteomes" id="UP000322667">
    <property type="component" value="Chromosome A04"/>
</dbReference>
<keyword evidence="2" id="KW-0472">Membrane</keyword>